<dbReference type="Pfam" id="PF00072">
    <property type="entry name" value="Response_reg"/>
    <property type="match status" value="1"/>
</dbReference>
<dbReference type="InterPro" id="IPR046947">
    <property type="entry name" value="LytR-like"/>
</dbReference>
<dbReference type="AlphaFoldDB" id="A0A7W9W6Y1"/>
<dbReference type="Gene3D" id="2.40.50.1020">
    <property type="entry name" value="LytTr DNA-binding domain"/>
    <property type="match status" value="1"/>
</dbReference>
<dbReference type="PANTHER" id="PTHR37299:SF1">
    <property type="entry name" value="STAGE 0 SPORULATION PROTEIN A HOMOLOG"/>
    <property type="match status" value="1"/>
</dbReference>
<protein>
    <submittedName>
        <fullName evidence="4">DNA-binding LytR/AlgR family response regulator</fullName>
    </submittedName>
</protein>
<evidence type="ECO:0000259" key="2">
    <source>
        <dbReference type="PROSITE" id="PS50110"/>
    </source>
</evidence>
<dbReference type="Gene3D" id="3.40.50.2300">
    <property type="match status" value="1"/>
</dbReference>
<dbReference type="SUPFAM" id="SSF52172">
    <property type="entry name" value="CheY-like"/>
    <property type="match status" value="1"/>
</dbReference>
<keyword evidence="4" id="KW-0238">DNA-binding</keyword>
<reference evidence="4 5" key="1">
    <citation type="submission" date="2020-08" db="EMBL/GenBank/DDBJ databases">
        <title>Genomic Encyclopedia of Type Strains, Phase IV (KMG-IV): sequencing the most valuable type-strain genomes for metagenomic binning, comparative biology and taxonomic classification.</title>
        <authorList>
            <person name="Goeker M."/>
        </authorList>
    </citation>
    <scope>NUCLEOTIDE SEQUENCE [LARGE SCALE GENOMIC DNA]</scope>
    <source>
        <strain evidence="4 5">DSM 23562</strain>
    </source>
</reference>
<evidence type="ECO:0000256" key="1">
    <source>
        <dbReference type="PROSITE-ProRule" id="PRU00169"/>
    </source>
</evidence>
<dbReference type="PROSITE" id="PS50930">
    <property type="entry name" value="HTH_LYTTR"/>
    <property type="match status" value="1"/>
</dbReference>
<dbReference type="Pfam" id="PF04397">
    <property type="entry name" value="LytTR"/>
    <property type="match status" value="1"/>
</dbReference>
<dbReference type="SMART" id="SM00850">
    <property type="entry name" value="LytTR"/>
    <property type="match status" value="1"/>
</dbReference>
<organism evidence="4 5">
    <name type="scientific">Armatimonas rosea</name>
    <dbReference type="NCBI Taxonomy" id="685828"/>
    <lineage>
        <taxon>Bacteria</taxon>
        <taxon>Bacillati</taxon>
        <taxon>Armatimonadota</taxon>
        <taxon>Armatimonadia</taxon>
        <taxon>Armatimonadales</taxon>
        <taxon>Armatimonadaceae</taxon>
        <taxon>Armatimonas</taxon>
    </lineage>
</organism>
<dbReference type="EMBL" id="JACHGW010000002">
    <property type="protein sequence ID" value="MBB6051063.1"/>
    <property type="molecule type" value="Genomic_DNA"/>
</dbReference>
<dbReference type="GO" id="GO:0003677">
    <property type="term" value="F:DNA binding"/>
    <property type="evidence" value="ECO:0007669"/>
    <property type="project" value="UniProtKB-KW"/>
</dbReference>
<dbReference type="SMART" id="SM00448">
    <property type="entry name" value="REC"/>
    <property type="match status" value="1"/>
</dbReference>
<proteinExistence type="predicted"/>
<dbReference type="InterPro" id="IPR011006">
    <property type="entry name" value="CheY-like_superfamily"/>
</dbReference>
<evidence type="ECO:0000313" key="4">
    <source>
        <dbReference type="EMBL" id="MBB6051063.1"/>
    </source>
</evidence>
<dbReference type="InterPro" id="IPR001789">
    <property type="entry name" value="Sig_transdc_resp-reg_receiver"/>
</dbReference>
<dbReference type="PROSITE" id="PS50110">
    <property type="entry name" value="RESPONSE_REGULATORY"/>
    <property type="match status" value="1"/>
</dbReference>
<comment type="caution">
    <text evidence="4">The sequence shown here is derived from an EMBL/GenBank/DDBJ whole genome shotgun (WGS) entry which is preliminary data.</text>
</comment>
<feature type="domain" description="Response regulatory" evidence="2">
    <location>
        <begin position="2"/>
        <end position="115"/>
    </location>
</feature>
<gene>
    <name evidence="4" type="ORF">HNQ39_002854</name>
</gene>
<feature type="modified residue" description="4-aspartylphosphate" evidence="1">
    <location>
        <position position="52"/>
    </location>
</feature>
<evidence type="ECO:0000313" key="5">
    <source>
        <dbReference type="Proteomes" id="UP000520814"/>
    </source>
</evidence>
<name>A0A7W9W6Y1_ARMRO</name>
<dbReference type="GO" id="GO:0000156">
    <property type="term" value="F:phosphorelay response regulator activity"/>
    <property type="evidence" value="ECO:0007669"/>
    <property type="project" value="InterPro"/>
</dbReference>
<feature type="domain" description="HTH LytTR-type" evidence="3">
    <location>
        <begin position="142"/>
        <end position="246"/>
    </location>
</feature>
<dbReference type="PANTHER" id="PTHR37299">
    <property type="entry name" value="TRANSCRIPTIONAL REGULATOR-RELATED"/>
    <property type="match status" value="1"/>
</dbReference>
<dbReference type="RefSeq" id="WP_184197172.1">
    <property type="nucleotide sequence ID" value="NZ_JACHGW010000002.1"/>
</dbReference>
<accession>A0A7W9W6Y1</accession>
<dbReference type="Proteomes" id="UP000520814">
    <property type="component" value="Unassembled WGS sequence"/>
</dbReference>
<keyword evidence="5" id="KW-1185">Reference proteome</keyword>
<keyword evidence="1" id="KW-0597">Phosphoprotein</keyword>
<dbReference type="InterPro" id="IPR007492">
    <property type="entry name" value="LytTR_DNA-bd_dom"/>
</dbReference>
<evidence type="ECO:0000259" key="3">
    <source>
        <dbReference type="PROSITE" id="PS50930"/>
    </source>
</evidence>
<sequence length="249" mass="27950">MRALVVDDEPLARAYLRQLLEEQGVTVVAEAESATQALLLNEDLQPELLFLDIQMPGLTGLQLAAALRQTSPGVLLVFVTGYSEHAVTAFEHAALDYLVKPVAAARLAQTLARAQEQLSHVGHLEREDPPEAELPLTPLKRLPIRQDYSVLLPRVEDIRYALAQEKRVVVQTAEGEYRTYYTLSQLERLLPAELFLRIHDSCLVNLERVEELLYLGNHAYGVRLTGGQQLPVSRTRFSLLQKRLGITPR</sequence>